<sequence>MADPKPAKAAKSSTSARTTKTSKATNVRIGIGGWTYAPWRGTFYPEDLTQSRELEYASRHLSSIEINGTFYGLQKPASYEKWYQETPDDFVFSLKAPRYATNRKVLADAGETIERFFASGVLLLKQKLGPVNWQFAPTKKFDNEDFEAFLKLLPASIEGVKLRHAIEVRNDSFKTPQFVALARKYKVAVVLAADSDYPQIADITAPFVYARIMGTTDKQAKGYSTKALDAWAERARQLAAGTMPDDLETCAEPPAKAAARDVYLYVISGFKERNPAAAMALIERL</sequence>
<dbReference type="RefSeq" id="WP_175130671.1">
    <property type="nucleotide sequence ID" value="NZ_CADIJZ010000009.1"/>
</dbReference>
<dbReference type="AlphaFoldDB" id="A0A6J5AZ28"/>
<dbReference type="PANTHER" id="PTHR30348:SF4">
    <property type="entry name" value="DUF72 DOMAIN-CONTAINING PROTEIN"/>
    <property type="match status" value="1"/>
</dbReference>
<proteinExistence type="predicted"/>
<feature type="compositionally biased region" description="Low complexity" evidence="1">
    <location>
        <begin position="7"/>
        <end position="22"/>
    </location>
</feature>
<gene>
    <name evidence="2" type="ORF">LMG27174_02803</name>
</gene>
<evidence type="ECO:0000256" key="1">
    <source>
        <dbReference type="SAM" id="MobiDB-lite"/>
    </source>
</evidence>
<evidence type="ECO:0000313" key="3">
    <source>
        <dbReference type="Proteomes" id="UP000494205"/>
    </source>
</evidence>
<dbReference type="InterPro" id="IPR002763">
    <property type="entry name" value="DUF72"/>
</dbReference>
<name>A0A6J5AZ28_9BURK</name>
<organism evidence="2 3">
    <name type="scientific">Paraburkholderia rhynchosiae</name>
    <dbReference type="NCBI Taxonomy" id="487049"/>
    <lineage>
        <taxon>Bacteria</taxon>
        <taxon>Pseudomonadati</taxon>
        <taxon>Pseudomonadota</taxon>
        <taxon>Betaproteobacteria</taxon>
        <taxon>Burkholderiales</taxon>
        <taxon>Burkholderiaceae</taxon>
        <taxon>Paraburkholderia</taxon>
    </lineage>
</organism>
<feature type="region of interest" description="Disordered" evidence="1">
    <location>
        <begin position="1"/>
        <end position="22"/>
    </location>
</feature>
<dbReference type="InterPro" id="IPR036520">
    <property type="entry name" value="UPF0759_sf"/>
</dbReference>
<dbReference type="Pfam" id="PF01904">
    <property type="entry name" value="DUF72"/>
    <property type="match status" value="1"/>
</dbReference>
<evidence type="ECO:0008006" key="4">
    <source>
        <dbReference type="Google" id="ProtNLM"/>
    </source>
</evidence>
<dbReference type="SUPFAM" id="SSF117396">
    <property type="entry name" value="TM1631-like"/>
    <property type="match status" value="1"/>
</dbReference>
<accession>A0A6J5AZ28</accession>
<dbReference type="EMBL" id="CADIJZ010000009">
    <property type="protein sequence ID" value="CAB3684002.1"/>
    <property type="molecule type" value="Genomic_DNA"/>
</dbReference>
<evidence type="ECO:0000313" key="2">
    <source>
        <dbReference type="EMBL" id="CAB3684002.1"/>
    </source>
</evidence>
<dbReference type="Gene3D" id="3.20.20.410">
    <property type="entry name" value="Protein of unknown function UPF0759"/>
    <property type="match status" value="1"/>
</dbReference>
<dbReference type="PANTHER" id="PTHR30348">
    <property type="entry name" value="UNCHARACTERIZED PROTEIN YECE"/>
    <property type="match status" value="1"/>
</dbReference>
<dbReference type="Proteomes" id="UP000494205">
    <property type="component" value="Unassembled WGS sequence"/>
</dbReference>
<reference evidence="2 3" key="1">
    <citation type="submission" date="2020-04" db="EMBL/GenBank/DDBJ databases">
        <authorList>
            <person name="De Canck E."/>
        </authorList>
    </citation>
    <scope>NUCLEOTIDE SEQUENCE [LARGE SCALE GENOMIC DNA]</scope>
    <source>
        <strain evidence="2 3">LMG 27174</strain>
    </source>
</reference>
<protein>
    <recommendedName>
        <fullName evidence="4">DUF72 domain-containing protein</fullName>
    </recommendedName>
</protein>